<dbReference type="AlphaFoldDB" id="A0A151PE30"/>
<keyword evidence="3" id="KW-1185">Reference proteome</keyword>
<organism evidence="2 3">
    <name type="scientific">Alligator mississippiensis</name>
    <name type="common">American alligator</name>
    <dbReference type="NCBI Taxonomy" id="8496"/>
    <lineage>
        <taxon>Eukaryota</taxon>
        <taxon>Metazoa</taxon>
        <taxon>Chordata</taxon>
        <taxon>Craniata</taxon>
        <taxon>Vertebrata</taxon>
        <taxon>Euteleostomi</taxon>
        <taxon>Archelosauria</taxon>
        <taxon>Archosauria</taxon>
        <taxon>Crocodylia</taxon>
        <taxon>Alligatoridae</taxon>
        <taxon>Alligatorinae</taxon>
        <taxon>Alligator</taxon>
    </lineage>
</organism>
<evidence type="ECO:0000313" key="3">
    <source>
        <dbReference type="Proteomes" id="UP000050525"/>
    </source>
</evidence>
<proteinExistence type="predicted"/>
<evidence type="ECO:0000313" key="2">
    <source>
        <dbReference type="EMBL" id="KYO47347.1"/>
    </source>
</evidence>
<keyword evidence="1" id="KW-0732">Signal</keyword>
<accession>A0A151PE30</accession>
<comment type="caution">
    <text evidence="2">The sequence shown here is derived from an EMBL/GenBank/DDBJ whole genome shotgun (WGS) entry which is preliminary data.</text>
</comment>
<dbReference type="Proteomes" id="UP000050525">
    <property type="component" value="Unassembled WGS sequence"/>
</dbReference>
<sequence>MLWRIHTMMMSHIRFTLSTLRCVPRACQHALKQLKACFTIMRFTPAQTDGSDPFRVQLPRIGPPEPGKEWVGGEDDDVSDNEIGVPRITMPAFYQPGKWGVAKDMDIMGIACPANKVAMMVNSALQDNGEMALVVGECLGGLGQAEEEMCMPSMGPTQLGKPMQ</sequence>
<feature type="chain" id="PRO_5007586933" evidence="1">
    <location>
        <begin position="19"/>
        <end position="164"/>
    </location>
</feature>
<name>A0A151PE30_ALLMI</name>
<dbReference type="EMBL" id="AKHW03000422">
    <property type="protein sequence ID" value="KYO47347.1"/>
    <property type="molecule type" value="Genomic_DNA"/>
</dbReference>
<reference evidence="2 3" key="1">
    <citation type="journal article" date="2012" name="Genome Biol.">
        <title>Sequencing three crocodilian genomes to illuminate the evolution of archosaurs and amniotes.</title>
        <authorList>
            <person name="St John J.A."/>
            <person name="Braun E.L."/>
            <person name="Isberg S.R."/>
            <person name="Miles L.G."/>
            <person name="Chong A.Y."/>
            <person name="Gongora J."/>
            <person name="Dalzell P."/>
            <person name="Moran C."/>
            <person name="Bed'hom B."/>
            <person name="Abzhanov A."/>
            <person name="Burgess S.C."/>
            <person name="Cooksey A.M."/>
            <person name="Castoe T.A."/>
            <person name="Crawford N.G."/>
            <person name="Densmore L.D."/>
            <person name="Drew J.C."/>
            <person name="Edwards S.V."/>
            <person name="Faircloth B.C."/>
            <person name="Fujita M.K."/>
            <person name="Greenwold M.J."/>
            <person name="Hoffmann F.G."/>
            <person name="Howard J.M."/>
            <person name="Iguchi T."/>
            <person name="Janes D.E."/>
            <person name="Khan S.Y."/>
            <person name="Kohno S."/>
            <person name="de Koning A.J."/>
            <person name="Lance S.L."/>
            <person name="McCarthy F.M."/>
            <person name="McCormack J.E."/>
            <person name="Merchant M.E."/>
            <person name="Peterson D.G."/>
            <person name="Pollock D.D."/>
            <person name="Pourmand N."/>
            <person name="Raney B.J."/>
            <person name="Roessler K.A."/>
            <person name="Sanford J.R."/>
            <person name="Sawyer R.H."/>
            <person name="Schmidt C.J."/>
            <person name="Triplett E.W."/>
            <person name="Tuberville T.D."/>
            <person name="Venegas-Anaya M."/>
            <person name="Howard J.T."/>
            <person name="Jarvis E.D."/>
            <person name="Guillette L.J.Jr."/>
            <person name="Glenn T.C."/>
            <person name="Green R.E."/>
            <person name="Ray D.A."/>
        </authorList>
    </citation>
    <scope>NUCLEOTIDE SEQUENCE [LARGE SCALE GENOMIC DNA]</scope>
    <source>
        <strain evidence="2">KSC_2009_1</strain>
    </source>
</reference>
<gene>
    <name evidence="2" type="ORF">Y1Q_0001167</name>
</gene>
<evidence type="ECO:0000256" key="1">
    <source>
        <dbReference type="SAM" id="SignalP"/>
    </source>
</evidence>
<protein>
    <submittedName>
        <fullName evidence="2">Uncharacterized protein</fullName>
    </submittedName>
</protein>
<feature type="signal peptide" evidence="1">
    <location>
        <begin position="1"/>
        <end position="18"/>
    </location>
</feature>